<proteinExistence type="predicted"/>
<dbReference type="AlphaFoldDB" id="A0A4R4ZNX8"/>
<organism evidence="2 3">
    <name type="scientific">Kribbella antibiotica</name>
    <dbReference type="NCBI Taxonomy" id="190195"/>
    <lineage>
        <taxon>Bacteria</taxon>
        <taxon>Bacillati</taxon>
        <taxon>Actinomycetota</taxon>
        <taxon>Actinomycetes</taxon>
        <taxon>Propionibacteriales</taxon>
        <taxon>Kribbellaceae</taxon>
        <taxon>Kribbella</taxon>
    </lineage>
</organism>
<dbReference type="Proteomes" id="UP000295124">
    <property type="component" value="Unassembled WGS sequence"/>
</dbReference>
<dbReference type="EMBL" id="SMKX01000035">
    <property type="protein sequence ID" value="TDD59459.1"/>
    <property type="molecule type" value="Genomic_DNA"/>
</dbReference>
<gene>
    <name evidence="2" type="ORF">E1263_14840</name>
</gene>
<feature type="transmembrane region" description="Helical" evidence="1">
    <location>
        <begin position="100"/>
        <end position="116"/>
    </location>
</feature>
<protein>
    <submittedName>
        <fullName evidence="2">Uncharacterized protein</fullName>
    </submittedName>
</protein>
<reference evidence="2 3" key="1">
    <citation type="submission" date="2019-03" db="EMBL/GenBank/DDBJ databases">
        <title>Draft genome sequences of novel Actinobacteria.</title>
        <authorList>
            <person name="Sahin N."/>
            <person name="Ay H."/>
            <person name="Saygin H."/>
        </authorList>
    </citation>
    <scope>NUCLEOTIDE SEQUENCE [LARGE SCALE GENOMIC DNA]</scope>
    <source>
        <strain evidence="2 3">JCM 13523</strain>
    </source>
</reference>
<dbReference type="RefSeq" id="WP_132167876.1">
    <property type="nucleotide sequence ID" value="NZ_SMKX01000035.1"/>
</dbReference>
<feature type="transmembrane region" description="Helical" evidence="1">
    <location>
        <begin position="21"/>
        <end position="43"/>
    </location>
</feature>
<evidence type="ECO:0000313" key="2">
    <source>
        <dbReference type="EMBL" id="TDD59459.1"/>
    </source>
</evidence>
<keyword evidence="1" id="KW-0812">Transmembrane</keyword>
<dbReference type="OrthoDB" id="5197046at2"/>
<name>A0A4R4ZNX8_9ACTN</name>
<feature type="transmembrane region" description="Helical" evidence="1">
    <location>
        <begin position="63"/>
        <end position="88"/>
    </location>
</feature>
<accession>A0A4R4ZNX8</accession>
<keyword evidence="3" id="KW-1185">Reference proteome</keyword>
<keyword evidence="1" id="KW-1133">Transmembrane helix</keyword>
<feature type="transmembrane region" description="Helical" evidence="1">
    <location>
        <begin position="153"/>
        <end position="171"/>
    </location>
</feature>
<evidence type="ECO:0000313" key="3">
    <source>
        <dbReference type="Proteomes" id="UP000295124"/>
    </source>
</evidence>
<comment type="caution">
    <text evidence="2">The sequence shown here is derived from an EMBL/GenBank/DDBJ whole genome shotgun (WGS) entry which is preliminary data.</text>
</comment>
<keyword evidence="1" id="KW-0472">Membrane</keyword>
<evidence type="ECO:0000256" key="1">
    <source>
        <dbReference type="SAM" id="Phobius"/>
    </source>
</evidence>
<sequence length="283" mass="30066">MAARRAKRVQRAGRPGFLIGALIAGAVQLVAAFGFGVGAGMLFDEIRGSSIDSSGPGLESVLGMATIPVLMMGGLLGLFIAGATARYLVDAYRGGEKQPALQTPLAFWAFAGGVALDARSWNAPLTGGETFDPVFNGNESWSGSGGVMDHADIWFPALFAVIALLVTLFAIRHNRRLRQQVAERNRLLAEGRKVTGQITDVTVRTSTNDDGHHSIVGAEVIVKFTDLQGTDRWVTRTVQGREAVPSLGEALVLFDPLRPDVVDAIFVAFVPDPLPGDWIGTVA</sequence>